<evidence type="ECO:0000313" key="2">
    <source>
        <dbReference type="Proteomes" id="UP000199475"/>
    </source>
</evidence>
<evidence type="ECO:0000313" key="1">
    <source>
        <dbReference type="EMBL" id="SDL37369.1"/>
    </source>
</evidence>
<protein>
    <submittedName>
        <fullName evidence="1">TIGR03089 family protein</fullName>
    </submittedName>
</protein>
<keyword evidence="2" id="KW-1185">Reference proteome</keyword>
<accession>A0A1G9JIK1</accession>
<dbReference type="NCBIfam" id="TIGR03089">
    <property type="entry name" value="TIGR03089 family protein"/>
    <property type="match status" value="1"/>
</dbReference>
<dbReference type="InterPro" id="IPR017523">
    <property type="entry name" value="Rv3268"/>
</dbReference>
<organism evidence="1 2">
    <name type="scientific">Tessaracoccus oleiagri</name>
    <dbReference type="NCBI Taxonomy" id="686624"/>
    <lineage>
        <taxon>Bacteria</taxon>
        <taxon>Bacillati</taxon>
        <taxon>Actinomycetota</taxon>
        <taxon>Actinomycetes</taxon>
        <taxon>Propionibacteriales</taxon>
        <taxon>Propionibacteriaceae</taxon>
        <taxon>Tessaracoccus</taxon>
    </lineage>
</organism>
<name>A0A1G9JIK1_9ACTN</name>
<dbReference type="EMBL" id="FNGP01000002">
    <property type="protein sequence ID" value="SDL37369.1"/>
    <property type="molecule type" value="Genomic_DNA"/>
</dbReference>
<reference evidence="1 2" key="1">
    <citation type="submission" date="2016-10" db="EMBL/GenBank/DDBJ databases">
        <authorList>
            <person name="de Groot N.N."/>
        </authorList>
    </citation>
    <scope>NUCLEOTIDE SEQUENCE [LARGE SCALE GENOMIC DNA]</scope>
    <source>
        <strain evidence="1 2">CGMCC 1.9159</strain>
    </source>
</reference>
<dbReference type="Proteomes" id="UP000199475">
    <property type="component" value="Unassembled WGS sequence"/>
</dbReference>
<dbReference type="STRING" id="686624.SAMN04488242_1276"/>
<sequence length="217" mass="22576">MSGMFHDAVSRLGAAPLITYYDADSRIELSGTTFANWVMKTANLFDDLGGDADEPLSLGLAETAPGHWVSLVWAAAAWFAGAEVRPGVADAAAFAVVGPDDPRRGRVTVACSLHPLGRGFPQPPADATDYAEVLAQPDAALPGAPDGEGAAWPGVTNAERDRVAPRRDRRLFRDPVAGWDFLAEALVAPVLGGGSSVIVAGLDDGEVGRISASERVS</sequence>
<dbReference type="AlphaFoldDB" id="A0A1G9JIK1"/>
<proteinExistence type="predicted"/>
<gene>
    <name evidence="1" type="ORF">SAMN04488242_1276</name>
</gene>